<dbReference type="PROSITE" id="PS00595">
    <property type="entry name" value="AA_TRANSFER_CLASS_5"/>
    <property type="match status" value="1"/>
</dbReference>
<dbReference type="RefSeq" id="WP_407987837.1">
    <property type="nucleotide sequence ID" value="NZ_AP035881.2"/>
</dbReference>
<evidence type="ECO:0000256" key="4">
    <source>
        <dbReference type="RuleBase" id="RU004504"/>
    </source>
</evidence>
<keyword evidence="2" id="KW-0663">Pyridoxal phosphate</keyword>
<dbReference type="Pfam" id="PF00266">
    <property type="entry name" value="Aminotran_5"/>
    <property type="match status" value="1"/>
</dbReference>
<organism evidence="6">
    <name type="scientific">Kitasatospora sp. CMC57</name>
    <dbReference type="NCBI Taxonomy" id="3231513"/>
    <lineage>
        <taxon>Bacteria</taxon>
        <taxon>Bacillati</taxon>
        <taxon>Actinomycetota</taxon>
        <taxon>Actinomycetes</taxon>
        <taxon>Kitasatosporales</taxon>
        <taxon>Streptomycetaceae</taxon>
        <taxon>Kitasatospora</taxon>
    </lineage>
</organism>
<evidence type="ECO:0000256" key="3">
    <source>
        <dbReference type="RuleBase" id="RU004075"/>
    </source>
</evidence>
<keyword evidence="6" id="KW-0808">Transferase</keyword>
<keyword evidence="6" id="KW-0032">Aminotransferase</keyword>
<dbReference type="Gene3D" id="3.40.640.10">
    <property type="entry name" value="Type I PLP-dependent aspartate aminotransferase-like (Major domain)"/>
    <property type="match status" value="1"/>
</dbReference>
<name>A0AB33JYC3_9ACTN</name>
<dbReference type="InterPro" id="IPR000192">
    <property type="entry name" value="Aminotrans_V_dom"/>
</dbReference>
<dbReference type="GO" id="GO:0008483">
    <property type="term" value="F:transaminase activity"/>
    <property type="evidence" value="ECO:0007669"/>
    <property type="project" value="UniProtKB-KW"/>
</dbReference>
<gene>
    <name evidence="6" type="ORF">KCMC57_16900</name>
</gene>
<dbReference type="PANTHER" id="PTHR43586">
    <property type="entry name" value="CYSTEINE DESULFURASE"/>
    <property type="match status" value="1"/>
</dbReference>
<accession>A0AB33JYC3</accession>
<evidence type="ECO:0000256" key="1">
    <source>
        <dbReference type="ARBA" id="ARBA00001933"/>
    </source>
</evidence>
<comment type="cofactor">
    <cofactor evidence="1 4">
        <name>pyridoxal 5'-phosphate</name>
        <dbReference type="ChEBI" id="CHEBI:597326"/>
    </cofactor>
</comment>
<dbReference type="InterPro" id="IPR020578">
    <property type="entry name" value="Aminotrans_V_PyrdxlP_BS"/>
</dbReference>
<dbReference type="AlphaFoldDB" id="A0AB33JYC3"/>
<feature type="domain" description="Aminotransferase class V" evidence="5">
    <location>
        <begin position="21"/>
        <end position="383"/>
    </location>
</feature>
<dbReference type="SUPFAM" id="SSF53383">
    <property type="entry name" value="PLP-dependent transferases"/>
    <property type="match status" value="1"/>
</dbReference>
<evidence type="ECO:0000256" key="2">
    <source>
        <dbReference type="ARBA" id="ARBA00022898"/>
    </source>
</evidence>
<comment type="similarity">
    <text evidence="3">Belongs to the class-V pyridoxal-phosphate-dependent aminotransferase family.</text>
</comment>
<reference evidence="6" key="1">
    <citation type="submission" date="2024-07" db="EMBL/GenBank/DDBJ databases">
        <title>Complete genome sequences of cellulolytic bacteria, Kitasatospora sp. CMC57 and Streptomyces sp. CMC78, isolated from Japanese agricultural soil.</title>
        <authorList>
            <person name="Hashimoto T."/>
            <person name="Ito M."/>
            <person name="Iwamoto M."/>
            <person name="Fukahori D."/>
            <person name="Shoda T."/>
            <person name="Sakoda M."/>
            <person name="Morohoshi T."/>
            <person name="Mitsuboshi M."/>
            <person name="Nishizawa T."/>
        </authorList>
    </citation>
    <scope>NUCLEOTIDE SEQUENCE</scope>
    <source>
        <strain evidence="6">CMC57</strain>
    </source>
</reference>
<dbReference type="Gene3D" id="3.90.1150.10">
    <property type="entry name" value="Aspartate Aminotransferase, domain 1"/>
    <property type="match status" value="1"/>
</dbReference>
<dbReference type="InterPro" id="IPR015422">
    <property type="entry name" value="PyrdxlP-dep_Trfase_small"/>
</dbReference>
<dbReference type="InterPro" id="IPR015424">
    <property type="entry name" value="PyrdxlP-dep_Trfase"/>
</dbReference>
<dbReference type="EMBL" id="AP035881">
    <property type="protein sequence ID" value="BFP45322.1"/>
    <property type="molecule type" value="Genomic_DNA"/>
</dbReference>
<sequence>MPIDVERARRDTAGCTAVTHLNNAGASLPPRQVVDAVVRHLRLEEANGGYEAAITETDRIEHVYGAVARLIGAGPQEIALQENATRAWDMAFYGLRWQPGDRILTCRSEYASNAIAYLQTARRYGVRIEVVPDDDHGQISVPALRDLIDERVKLIGITHVPTQGGLVNPAAEVGRVARAAGVPYLLDACQSVGQLPVDVHEIDCDLLTATGRKYLRGPRGTGFLYCSDRLLERLEPPFLDLRSAVWSGPDSYRIRPDARRFESWENGVAGRIGLGVAVDYALDLGLPAIEQRVTALADGLRDRLRALPGVRVHDRGARRCGIVSLTVAGHDPAELVEELRARRINLSVSAVGSARWDLAERDLESVVRASVHYYNTEEELDRLCAALPAPRPN</sequence>
<evidence type="ECO:0000259" key="5">
    <source>
        <dbReference type="Pfam" id="PF00266"/>
    </source>
</evidence>
<evidence type="ECO:0000313" key="6">
    <source>
        <dbReference type="EMBL" id="BFP45322.1"/>
    </source>
</evidence>
<dbReference type="PANTHER" id="PTHR43586:SF24">
    <property type="entry name" value="BLR4730 PROTEIN"/>
    <property type="match status" value="1"/>
</dbReference>
<proteinExistence type="inferred from homology"/>
<dbReference type="InterPro" id="IPR015421">
    <property type="entry name" value="PyrdxlP-dep_Trfase_major"/>
</dbReference>
<protein>
    <submittedName>
        <fullName evidence="6">Aminotransferase class V-fold PLP-dependent enzyme</fullName>
    </submittedName>
</protein>